<gene>
    <name evidence="1" type="ORF">CFBP8129_03180</name>
</gene>
<dbReference type="RefSeq" id="WP_006450078.1">
    <property type="nucleotide sequence ID" value="NZ_CP018731.1"/>
</dbReference>
<evidence type="ECO:0000313" key="1">
    <source>
        <dbReference type="EMBL" id="CAD0301829.1"/>
    </source>
</evidence>
<sequence>MQSLLQGMNRRLIQLNTQYHAITTRLFLEERQAMPQEQRVLDQRNRLLARRNQVRDSQLEFLLQALAPLEQVPAPTTTADQLTNTHNDAMQRAHVRSLALNAMARSTCLAEVFRHAEVQLDGLQESAAPCERILKLQRLMQRYRTLAATINDLNEVCQQRKQGDGHA</sequence>
<dbReference type="EMBL" id="LR828253">
    <property type="protein sequence ID" value="CAD0301829.1"/>
    <property type="molecule type" value="Genomic_DNA"/>
</dbReference>
<reference evidence="1" key="1">
    <citation type="submission" date="2020-07" db="EMBL/GenBank/DDBJ databases">
        <authorList>
            <person name="Pothier F. J."/>
        </authorList>
    </citation>
    <scope>NUCLEOTIDE SEQUENCE</scope>
    <source>
        <strain evidence="1">CFBP 8129</strain>
    </source>
</reference>
<accession>A0A1L5XJN2</accession>
<proteinExistence type="predicted"/>
<organism evidence="1">
    <name type="scientific">Xanthomonas hortorum pv. gardneri</name>
    <dbReference type="NCBI Taxonomy" id="2754056"/>
    <lineage>
        <taxon>Bacteria</taxon>
        <taxon>Pseudomonadati</taxon>
        <taxon>Pseudomonadota</taxon>
        <taxon>Gammaproteobacteria</taxon>
        <taxon>Lysobacterales</taxon>
        <taxon>Lysobacteraceae</taxon>
        <taxon>Xanthomonas</taxon>
    </lineage>
</organism>
<dbReference type="AlphaFoldDB" id="A0A1L5XJN2"/>
<dbReference type="EMBL" id="LR828253">
    <property type="protein sequence ID" value="CAD0301834.1"/>
    <property type="molecule type" value="Genomic_DNA"/>
</dbReference>
<protein>
    <submittedName>
        <fullName evidence="1">Uncharacterized protein</fullName>
    </submittedName>
</protein>
<name>A0A1L5XJN2_9XANT</name>